<reference evidence="2" key="1">
    <citation type="submission" date="2010-02" db="EMBL/GenBank/DDBJ databases">
        <title>Sequencing and annotation of the Blastocystis hominis genome.</title>
        <authorList>
            <person name="Wincker P."/>
        </authorList>
    </citation>
    <scope>NUCLEOTIDE SEQUENCE</scope>
    <source>
        <strain evidence="2">Singapore isolate B</strain>
    </source>
</reference>
<organism evidence="2">
    <name type="scientific">Blastocystis hominis</name>
    <dbReference type="NCBI Taxonomy" id="12968"/>
    <lineage>
        <taxon>Eukaryota</taxon>
        <taxon>Sar</taxon>
        <taxon>Stramenopiles</taxon>
        <taxon>Bigyra</taxon>
        <taxon>Opalozoa</taxon>
        <taxon>Opalinata</taxon>
        <taxon>Blastocystidae</taxon>
        <taxon>Blastocystis</taxon>
    </lineage>
</organism>
<evidence type="ECO:0000313" key="2">
    <source>
        <dbReference type="EMBL" id="CBK23518.2"/>
    </source>
</evidence>
<keyword evidence="3" id="KW-1185">Reference proteome</keyword>
<gene>
    <name evidence="2" type="ORF">GSBLH_T00006637001</name>
</gene>
<proteinExistence type="predicted"/>
<evidence type="ECO:0000259" key="1">
    <source>
        <dbReference type="Pfam" id="PF10433"/>
    </source>
</evidence>
<dbReference type="OrthoDB" id="67687at2759"/>
<dbReference type="Gene3D" id="2.130.10.10">
    <property type="entry name" value="YVTN repeat-like/Quinoprotein amine dehydrogenase"/>
    <property type="match status" value="1"/>
</dbReference>
<feature type="domain" description="RSE1/DDB1/CPSF1 first beta-propeller" evidence="1">
    <location>
        <begin position="110"/>
        <end position="224"/>
    </location>
</feature>
<name>D8M5R9_BLAHO</name>
<dbReference type="InParanoid" id="D8M5R9"/>
<dbReference type="PANTHER" id="PTHR10644">
    <property type="entry name" value="DNA REPAIR/RNA PROCESSING CPSF FAMILY"/>
    <property type="match status" value="1"/>
</dbReference>
<accession>D8M5R9</accession>
<dbReference type="InterPro" id="IPR050358">
    <property type="entry name" value="RSE1/DDB1/CFT1"/>
</dbReference>
<dbReference type="RefSeq" id="XP_012897566.1">
    <property type="nucleotide sequence ID" value="XM_013042112.1"/>
</dbReference>
<dbReference type="InterPro" id="IPR018846">
    <property type="entry name" value="Beta-prop_RSE1/DDB1/CPSF1_1st"/>
</dbReference>
<dbReference type="InterPro" id="IPR015943">
    <property type="entry name" value="WD40/YVTN_repeat-like_dom_sf"/>
</dbReference>
<feature type="domain" description="RSE1/DDB1/CPSF1 first beta-propeller" evidence="1">
    <location>
        <begin position="16"/>
        <end position="63"/>
    </location>
</feature>
<protein>
    <recommendedName>
        <fullName evidence="1">RSE1/DDB1/CPSF1 first beta-propeller domain-containing protein</fullName>
    </recommendedName>
</protein>
<dbReference type="AlphaFoldDB" id="D8M5R9"/>
<dbReference type="Pfam" id="PF10433">
    <property type="entry name" value="Beta-prop_RSE1_1st"/>
    <property type="match status" value="2"/>
</dbReference>
<sequence>MASHHYVVTVQQPTTVTHCIKGHFLSSSSLDVIIAKGSKLELYSVSESGLTPIYDVSLYGRIVERKTYCDASTREIPTVVRGNIQNKIGRPVDISFRSHFRFLYSQRAPICRVDPTNRICLLSLYFIPLTNELNVAFHAFDIHINELGIRDLQFIPSNDRSIRFAILYKFRGRRQVRVYSLDVPNRQVIDISPRFLDLAIPETSNALIPVDSGSFLICSNSQILLCEFPPIPAGHA</sequence>
<dbReference type="EMBL" id="FN668661">
    <property type="protein sequence ID" value="CBK23518.2"/>
    <property type="molecule type" value="Genomic_DNA"/>
</dbReference>
<dbReference type="GeneID" id="24922761"/>
<dbReference type="Proteomes" id="UP000008312">
    <property type="component" value="Unassembled WGS sequence"/>
</dbReference>
<evidence type="ECO:0000313" key="3">
    <source>
        <dbReference type="Proteomes" id="UP000008312"/>
    </source>
</evidence>